<dbReference type="InterPro" id="IPR003325">
    <property type="entry name" value="TerD"/>
</dbReference>
<evidence type="ECO:0000313" key="4">
    <source>
        <dbReference type="EMBL" id="VFJ46561.1"/>
    </source>
</evidence>
<reference evidence="4" key="1">
    <citation type="submission" date="2019-02" db="EMBL/GenBank/DDBJ databases">
        <authorList>
            <person name="Gruber-Vodicka R. H."/>
            <person name="Seah K. B. B."/>
        </authorList>
    </citation>
    <scope>NUCLEOTIDE SEQUENCE</scope>
    <source>
        <strain evidence="4">BECK_DK47</strain>
    </source>
</reference>
<dbReference type="GO" id="GO:0046690">
    <property type="term" value="P:response to tellurium ion"/>
    <property type="evidence" value="ECO:0007669"/>
    <property type="project" value="UniProtKB-KW"/>
</dbReference>
<dbReference type="Gene3D" id="2.60.60.30">
    <property type="entry name" value="sav2460 like domains"/>
    <property type="match status" value="1"/>
</dbReference>
<dbReference type="Pfam" id="PF02342">
    <property type="entry name" value="TerD"/>
    <property type="match status" value="1"/>
</dbReference>
<evidence type="ECO:0000259" key="3">
    <source>
        <dbReference type="Pfam" id="PF02342"/>
    </source>
</evidence>
<comment type="similarity">
    <text evidence="1">Belongs to the CAPAB/TerDEXZ family.</text>
</comment>
<feature type="domain" description="TerD" evidence="3">
    <location>
        <begin position="1"/>
        <end position="190"/>
    </location>
</feature>
<dbReference type="InterPro" id="IPR051324">
    <property type="entry name" value="Stress/Tellurium_Resist"/>
</dbReference>
<keyword evidence="2" id="KW-0778">Tellurium resistance</keyword>
<gene>
    <name evidence="4" type="ORF">BECKDK2373B_GA0170837_101354</name>
</gene>
<dbReference type="AlphaFoldDB" id="A0A450S430"/>
<name>A0A450S430_9GAMM</name>
<dbReference type="PANTHER" id="PTHR32097">
    <property type="entry name" value="CAMP-BINDING PROTEIN 1-RELATED"/>
    <property type="match status" value="1"/>
</dbReference>
<protein>
    <submittedName>
        <fullName evidence="4">Tellurium resistance protein TerD</fullName>
    </submittedName>
</protein>
<dbReference type="PANTHER" id="PTHR32097:SF4">
    <property type="entry name" value="GENERAL STRESS PROTEIN 16U"/>
    <property type="match status" value="1"/>
</dbReference>
<proteinExistence type="inferred from homology"/>
<organism evidence="4">
    <name type="scientific">Candidatus Kentrum sp. DK</name>
    <dbReference type="NCBI Taxonomy" id="2126562"/>
    <lineage>
        <taxon>Bacteria</taxon>
        <taxon>Pseudomonadati</taxon>
        <taxon>Pseudomonadota</taxon>
        <taxon>Gammaproteobacteria</taxon>
        <taxon>Candidatus Kentrum</taxon>
    </lineage>
</organism>
<dbReference type="CDD" id="cd06974">
    <property type="entry name" value="TerD_like"/>
    <property type="match status" value="1"/>
</dbReference>
<evidence type="ECO:0000256" key="2">
    <source>
        <dbReference type="ARBA" id="ARBA00022686"/>
    </source>
</evidence>
<dbReference type="EMBL" id="CAADEX010000013">
    <property type="protein sequence ID" value="VFJ46561.1"/>
    <property type="molecule type" value="Genomic_DNA"/>
</dbReference>
<accession>A0A450S430</accession>
<evidence type="ECO:0000256" key="1">
    <source>
        <dbReference type="ARBA" id="ARBA00008775"/>
    </source>
</evidence>
<sequence>MAVSLEKGGRLSLSKEAPGLSRIFVGLGWDERATDGADFDLDASAFLLKGDGKVRSEADFVFYNNLTAIGGAIAHQGDNLTGGGEGDDEVVKIDLKKVESEAPEIEKIAFVVTIHEAEARKQNFGQVANAFIRVVNDDNGQELVRFDLTEDYSTETAMNFGEIYKKDGEWRFSAVGQGYSGGLAAMCRSFGINVA</sequence>